<evidence type="ECO:0000256" key="12">
    <source>
        <dbReference type="RuleBase" id="RU004504"/>
    </source>
</evidence>
<proteinExistence type="inferred from homology"/>
<dbReference type="InterPro" id="IPR000192">
    <property type="entry name" value="Aminotrans_V_dom"/>
</dbReference>
<dbReference type="InterPro" id="IPR016454">
    <property type="entry name" value="Cysteine_dSase"/>
</dbReference>
<dbReference type="SUPFAM" id="SSF53383">
    <property type="entry name" value="PLP-dependent transferases"/>
    <property type="match status" value="1"/>
</dbReference>
<evidence type="ECO:0000313" key="15">
    <source>
        <dbReference type="Proteomes" id="UP000199415"/>
    </source>
</evidence>
<evidence type="ECO:0000256" key="4">
    <source>
        <dbReference type="ARBA" id="ARBA00012239"/>
    </source>
</evidence>
<dbReference type="PANTHER" id="PTHR11601">
    <property type="entry name" value="CYSTEINE DESULFURYLASE FAMILY MEMBER"/>
    <property type="match status" value="1"/>
</dbReference>
<dbReference type="Gene3D" id="1.10.260.50">
    <property type="match status" value="1"/>
</dbReference>
<comment type="catalytic activity">
    <reaction evidence="11">
        <text>(sulfur carrier)-H + L-cysteine = (sulfur carrier)-SH + L-alanine</text>
        <dbReference type="Rhea" id="RHEA:43892"/>
        <dbReference type="Rhea" id="RHEA-COMP:14737"/>
        <dbReference type="Rhea" id="RHEA-COMP:14739"/>
        <dbReference type="ChEBI" id="CHEBI:29917"/>
        <dbReference type="ChEBI" id="CHEBI:35235"/>
        <dbReference type="ChEBI" id="CHEBI:57972"/>
        <dbReference type="ChEBI" id="CHEBI:64428"/>
        <dbReference type="EC" id="2.8.1.7"/>
    </reaction>
</comment>
<dbReference type="OrthoDB" id="9808002at2"/>
<comment type="function">
    <text evidence="2">Catalyzes the removal of elemental sulfur atoms from cysteine to produce alanine. Seems to participate in the biosynthesis of the nitrogenase metalloclusters by providing the inorganic sulfur required for the Fe-S core formation.</text>
</comment>
<comment type="similarity">
    <text evidence="3">Belongs to the class-V pyridoxal-phosphate-dependent aminotransferase family. NifS/IscS subfamily.</text>
</comment>
<dbReference type="Gene3D" id="3.40.640.10">
    <property type="entry name" value="Type I PLP-dependent aspartate aminotransferase-like (Major domain)"/>
    <property type="match status" value="1"/>
</dbReference>
<dbReference type="STRING" id="1082479.SAMN05216241_10494"/>
<keyword evidence="10" id="KW-0411">Iron-sulfur</keyword>
<dbReference type="PROSITE" id="PS00595">
    <property type="entry name" value="AA_TRANSFER_CLASS_5"/>
    <property type="match status" value="1"/>
</dbReference>
<dbReference type="GO" id="GO:0031071">
    <property type="term" value="F:cysteine desulfurase activity"/>
    <property type="evidence" value="ECO:0007669"/>
    <property type="project" value="UniProtKB-EC"/>
</dbReference>
<dbReference type="InterPro" id="IPR015424">
    <property type="entry name" value="PyrdxlP-dep_Trfase"/>
</dbReference>
<comment type="cofactor">
    <cofactor evidence="1 12">
        <name>pyridoxal 5'-phosphate</name>
        <dbReference type="ChEBI" id="CHEBI:597326"/>
    </cofactor>
</comment>
<dbReference type="EMBL" id="FNCE01000004">
    <property type="protein sequence ID" value="SDG00475.1"/>
    <property type="molecule type" value="Genomic_DNA"/>
</dbReference>
<dbReference type="InterPro" id="IPR020578">
    <property type="entry name" value="Aminotrans_V_PyrdxlP_BS"/>
</dbReference>
<evidence type="ECO:0000256" key="1">
    <source>
        <dbReference type="ARBA" id="ARBA00001933"/>
    </source>
</evidence>
<keyword evidence="15" id="KW-1185">Reference proteome</keyword>
<evidence type="ECO:0000256" key="8">
    <source>
        <dbReference type="ARBA" id="ARBA00022898"/>
    </source>
</evidence>
<dbReference type="InterPro" id="IPR015422">
    <property type="entry name" value="PyrdxlP-dep_Trfase_small"/>
</dbReference>
<organism evidence="14 15">
    <name type="scientific">Limimonas halophila</name>
    <dbReference type="NCBI Taxonomy" id="1082479"/>
    <lineage>
        <taxon>Bacteria</taxon>
        <taxon>Pseudomonadati</taxon>
        <taxon>Pseudomonadota</taxon>
        <taxon>Alphaproteobacteria</taxon>
        <taxon>Rhodospirillales</taxon>
        <taxon>Rhodovibrionaceae</taxon>
        <taxon>Limimonas</taxon>
    </lineage>
</organism>
<keyword evidence="9" id="KW-0408">Iron</keyword>
<dbReference type="InterPro" id="IPR015421">
    <property type="entry name" value="PyrdxlP-dep_Trfase_major"/>
</dbReference>
<keyword evidence="8" id="KW-0663">Pyridoxal phosphate</keyword>
<evidence type="ECO:0000256" key="2">
    <source>
        <dbReference type="ARBA" id="ARBA00003120"/>
    </source>
</evidence>
<evidence type="ECO:0000256" key="5">
    <source>
        <dbReference type="ARBA" id="ARBA00013558"/>
    </source>
</evidence>
<dbReference type="AlphaFoldDB" id="A0A1G7QPM6"/>
<gene>
    <name evidence="14" type="ORF">SAMN05216241_10494</name>
</gene>
<dbReference type="EC" id="2.8.1.7" evidence="4"/>
<dbReference type="Gene3D" id="3.90.1150.10">
    <property type="entry name" value="Aspartate Aminotransferase, domain 1"/>
    <property type="match status" value="1"/>
</dbReference>
<name>A0A1G7QPM6_9PROT</name>
<dbReference type="Pfam" id="PF00266">
    <property type="entry name" value="Aminotran_5"/>
    <property type="match status" value="1"/>
</dbReference>
<protein>
    <recommendedName>
        <fullName evidence="5">Cysteine desulfurase</fullName>
        <ecNumber evidence="4">2.8.1.7</ecNumber>
    </recommendedName>
</protein>
<evidence type="ECO:0000256" key="9">
    <source>
        <dbReference type="ARBA" id="ARBA00023004"/>
    </source>
</evidence>
<evidence type="ECO:0000256" key="7">
    <source>
        <dbReference type="ARBA" id="ARBA00022723"/>
    </source>
</evidence>
<evidence type="ECO:0000259" key="13">
    <source>
        <dbReference type="Pfam" id="PF00266"/>
    </source>
</evidence>
<accession>A0A1G7QPM6</accession>
<keyword evidence="6" id="KW-0808">Transferase</keyword>
<evidence type="ECO:0000256" key="3">
    <source>
        <dbReference type="ARBA" id="ARBA00006490"/>
    </source>
</evidence>
<evidence type="ECO:0000256" key="6">
    <source>
        <dbReference type="ARBA" id="ARBA00022679"/>
    </source>
</evidence>
<dbReference type="GO" id="GO:0046872">
    <property type="term" value="F:metal ion binding"/>
    <property type="evidence" value="ECO:0007669"/>
    <property type="project" value="UniProtKB-KW"/>
</dbReference>
<dbReference type="PANTHER" id="PTHR11601:SF34">
    <property type="entry name" value="CYSTEINE DESULFURASE"/>
    <property type="match status" value="1"/>
</dbReference>
<dbReference type="PIRSF" id="PIRSF005572">
    <property type="entry name" value="NifS"/>
    <property type="match status" value="1"/>
</dbReference>
<evidence type="ECO:0000313" key="14">
    <source>
        <dbReference type="EMBL" id="SDG00475.1"/>
    </source>
</evidence>
<dbReference type="RefSeq" id="WP_090019488.1">
    <property type="nucleotide sequence ID" value="NZ_FNCE01000004.1"/>
</dbReference>
<evidence type="ECO:0000256" key="10">
    <source>
        <dbReference type="ARBA" id="ARBA00023014"/>
    </source>
</evidence>
<feature type="domain" description="Aminotransferase class V" evidence="13">
    <location>
        <begin position="5"/>
        <end position="352"/>
    </location>
</feature>
<dbReference type="GO" id="GO:0051536">
    <property type="term" value="F:iron-sulfur cluster binding"/>
    <property type="evidence" value="ECO:0007669"/>
    <property type="project" value="UniProtKB-KW"/>
</dbReference>
<evidence type="ECO:0000256" key="11">
    <source>
        <dbReference type="ARBA" id="ARBA00050776"/>
    </source>
</evidence>
<keyword evidence="7" id="KW-0479">Metal-binding</keyword>
<sequence length="369" mass="37881">MADPVYLDHNATAPVRPEAARAVAEALAEVGNASSVHRFGRGARRRLEDAREAVAALVGARASQVIFTGGGTEANNLALRGLAGARPLVSAGEHDCVLRARDDAESIPLTADGRTDLDALQAMLADDARPAVVSIMLANNETGVLNDVARAAGIAHAAGALVHCDAVQAPGKIAVDVRDLGVDLLTLSAHKIGGPQGVGALVIPGEVSLTKLMGGGGQERGYRPGTENVAAAAGFGVAAEMAGRETLDHVAAWRDRLEREVRTMAPQAVIHGGDAPRLPTTSCIGLPGVNAETQVMALDLAGVAVSSGSACSSGKVHPSHVLKAMGLDEDAAGEAIRVSLGWTSREADVDRFLDAWGKLARRHAPEHAA</sequence>
<reference evidence="14 15" key="1">
    <citation type="submission" date="2016-10" db="EMBL/GenBank/DDBJ databases">
        <authorList>
            <person name="de Groot N.N."/>
        </authorList>
    </citation>
    <scope>NUCLEOTIDE SEQUENCE [LARGE SCALE GENOMIC DNA]</scope>
    <source>
        <strain evidence="14 15">DSM 25584</strain>
    </source>
</reference>
<dbReference type="Proteomes" id="UP000199415">
    <property type="component" value="Unassembled WGS sequence"/>
</dbReference>